<organism evidence="1 2">
    <name type="scientific">Legionella erythra</name>
    <dbReference type="NCBI Taxonomy" id="448"/>
    <lineage>
        <taxon>Bacteria</taxon>
        <taxon>Pseudomonadati</taxon>
        <taxon>Pseudomonadota</taxon>
        <taxon>Gammaproteobacteria</taxon>
        <taxon>Legionellales</taxon>
        <taxon>Legionellaceae</taxon>
        <taxon>Legionella</taxon>
    </lineage>
</organism>
<gene>
    <name evidence="1" type="ORF">Lery_1029</name>
</gene>
<keyword evidence="2" id="KW-1185">Reference proteome</keyword>
<accession>A0A0W0TQW9</accession>
<comment type="caution">
    <text evidence="1">The sequence shown here is derived from an EMBL/GenBank/DDBJ whole genome shotgun (WGS) entry which is preliminary data.</text>
</comment>
<reference evidence="1 2" key="1">
    <citation type="submission" date="2015-11" db="EMBL/GenBank/DDBJ databases">
        <title>Genomic analysis of 38 Legionella species identifies large and diverse effector repertoires.</title>
        <authorList>
            <person name="Burstein D."/>
            <person name="Amaro F."/>
            <person name="Zusman T."/>
            <person name="Lifshitz Z."/>
            <person name="Cohen O."/>
            <person name="Gilbert J.A."/>
            <person name="Pupko T."/>
            <person name="Shuman H.A."/>
            <person name="Segal G."/>
        </authorList>
    </citation>
    <scope>NUCLEOTIDE SEQUENCE [LARGE SCALE GENOMIC DNA]</scope>
    <source>
        <strain evidence="1 2">SE-32A-C8</strain>
    </source>
</reference>
<dbReference type="Proteomes" id="UP000054773">
    <property type="component" value="Unassembled WGS sequence"/>
</dbReference>
<evidence type="ECO:0000313" key="1">
    <source>
        <dbReference type="EMBL" id="KTC97975.1"/>
    </source>
</evidence>
<dbReference type="PROSITE" id="PS51257">
    <property type="entry name" value="PROKAR_LIPOPROTEIN"/>
    <property type="match status" value="1"/>
</dbReference>
<evidence type="ECO:0000313" key="2">
    <source>
        <dbReference type="Proteomes" id="UP000054773"/>
    </source>
</evidence>
<dbReference type="PATRIC" id="fig|448.7.peg.1082"/>
<protein>
    <recommendedName>
        <fullName evidence="3">Outer membrane lipoprotein</fullName>
    </recommendedName>
</protein>
<evidence type="ECO:0008006" key="3">
    <source>
        <dbReference type="Google" id="ProtNLM"/>
    </source>
</evidence>
<name>A0A0W0TQW9_LEGER</name>
<sequence length="134" mass="14624">MRINTFLLAIFLSIMTLIAGCSKDIPPGDYDSSEVGKIKKVVPGVIISMRPVRLHNKEAEIGITPGSRAAVPASSYSDPTMNRSHGFEYVIKLNSGSIISVVQADTVKLKVKQHILVIYGRNTRVVPDHGSDDY</sequence>
<dbReference type="RefSeq" id="WP_058526194.1">
    <property type="nucleotide sequence ID" value="NZ_CAAAHY010000006.1"/>
</dbReference>
<dbReference type="EMBL" id="LNYA01000023">
    <property type="protein sequence ID" value="KTC97975.1"/>
    <property type="molecule type" value="Genomic_DNA"/>
</dbReference>
<proteinExistence type="predicted"/>
<dbReference type="OrthoDB" id="5651190at2"/>
<dbReference type="STRING" id="448.Lery_1029"/>
<dbReference type="AlphaFoldDB" id="A0A0W0TQW9"/>